<dbReference type="EMBL" id="OX365758">
    <property type="protein sequence ID" value="CAI4037485.1"/>
    <property type="molecule type" value="Genomic_DNA"/>
</dbReference>
<proteinExistence type="predicted"/>
<dbReference type="RefSeq" id="XP_056080602.1">
    <property type="nucleotide sequence ID" value="XM_056225130.1"/>
</dbReference>
<feature type="region of interest" description="Disordered" evidence="1">
    <location>
        <begin position="1"/>
        <end position="27"/>
    </location>
</feature>
<evidence type="ECO:0000313" key="4">
    <source>
        <dbReference type="Proteomes" id="UP001161438"/>
    </source>
</evidence>
<feature type="region of interest" description="Disordered" evidence="1">
    <location>
        <begin position="323"/>
        <end position="438"/>
    </location>
</feature>
<feature type="compositionally biased region" description="Polar residues" evidence="1">
    <location>
        <begin position="427"/>
        <end position="437"/>
    </location>
</feature>
<feature type="compositionally biased region" description="Polar residues" evidence="1">
    <location>
        <begin position="247"/>
        <end position="257"/>
    </location>
</feature>
<feature type="compositionally biased region" description="Low complexity" evidence="1">
    <location>
        <begin position="403"/>
        <end position="426"/>
    </location>
</feature>
<feature type="region of interest" description="Disordered" evidence="1">
    <location>
        <begin position="216"/>
        <end position="275"/>
    </location>
</feature>
<dbReference type="Proteomes" id="UP001161438">
    <property type="component" value="Chromosome 2"/>
</dbReference>
<keyword evidence="2" id="KW-0472">Membrane</keyword>
<feature type="transmembrane region" description="Helical" evidence="2">
    <location>
        <begin position="652"/>
        <end position="672"/>
    </location>
</feature>
<dbReference type="AlphaFoldDB" id="A0AA35NGS1"/>
<keyword evidence="4" id="KW-1185">Reference proteome</keyword>
<gene>
    <name evidence="3" type="primary">SMKI02G3620</name>
    <name evidence="3" type="ORF">SMKI_02G3620</name>
</gene>
<dbReference type="InterPro" id="IPR038769">
    <property type="entry name" value="MTC4"/>
</dbReference>
<evidence type="ECO:0008006" key="5">
    <source>
        <dbReference type="Google" id="ProtNLM"/>
    </source>
</evidence>
<name>A0AA35NGS1_SACMI</name>
<accession>A0AA35NGS1</accession>
<sequence length="694" mass="79294">MTHSSEHHHKAEQEQNGRGNRTTEAVNPQKMKLVTKLLIDNKFGLMDDLNFSRPLTASSEGVPISTKTSELGTEYLKNQQENSVSPVPTIPRSTRIKADRVRIYLDYYYSILERCISIDSSQNHHEGVEGVYNPLQVIRNRKLKKKHHELATREFYTTKHPIIAIKQFSTKPNKKMPWFVDINEKYMDLTWRTSHWEELVDPQGKLWFQSYSSSTESSGSTSSRQRHSHHIRHRSRLRHHSRIRTTNSVHSKTQSLTPKRVLTDEEDKSNHNKTNTVMKIKTTPEARISNNKRSDLNLSHIHLEVPITNMITNTSSDQGSLILEVKGSGHGSGRRGSSNTSGSGGNRNSKHYRSKSASSSENEKSRMTGLEKIISKTSKGWSRSPKKNMPALEKQVLLTPAISNGASSRRSSNNESSISTNSSKSSMGVTFGNTESYKTPVDNGKDAITRQSLLSDVPVHTLRGKNSTNSLREESKQVFDSDQELPSGVGSIHEGVHRENTTSHDSEPVKMVSDSLQVDEQLQKYWHDTRYIMSTVAMMQHRRETHDIVKRREIVRRNEIEITEDADTNIRKTADALSEYDNELNKVLKLGNDWTSKLLNDYSIRVETLISSSDRILSDINTTLTLKLKMFQENTERYVTVKVMRAQKMTKTIYRLLEFGIVLILWTIWLFFSVLKSVRFTICLALKIIKAFLW</sequence>
<feature type="region of interest" description="Disordered" evidence="1">
    <location>
        <begin position="461"/>
        <end position="494"/>
    </location>
</feature>
<dbReference type="GeneID" id="80916698"/>
<dbReference type="PANTHER" id="PTHR38426:SF1">
    <property type="entry name" value="MAINTENANCE OF TELOMERE CAPPING PROTEIN 4"/>
    <property type="match status" value="1"/>
</dbReference>
<reference evidence="3" key="1">
    <citation type="submission" date="2022-10" db="EMBL/GenBank/DDBJ databases">
        <authorList>
            <person name="Byrne P K."/>
        </authorList>
    </citation>
    <scope>NUCLEOTIDE SEQUENCE</scope>
    <source>
        <strain evidence="3">IFO1815</strain>
    </source>
</reference>
<protein>
    <recommendedName>
        <fullName evidence="5">Maintenance of telomere capping protein 4</fullName>
    </recommendedName>
</protein>
<dbReference type="PANTHER" id="PTHR38426">
    <property type="entry name" value="MAINTENANCE OF TELOMERE CAPPING PROTEIN 4"/>
    <property type="match status" value="1"/>
</dbReference>
<evidence type="ECO:0000256" key="2">
    <source>
        <dbReference type="SAM" id="Phobius"/>
    </source>
</evidence>
<feature type="compositionally biased region" description="Polar residues" evidence="1">
    <location>
        <begin position="16"/>
        <end position="26"/>
    </location>
</feature>
<evidence type="ECO:0000256" key="1">
    <source>
        <dbReference type="SAM" id="MobiDB-lite"/>
    </source>
</evidence>
<evidence type="ECO:0000313" key="3">
    <source>
        <dbReference type="EMBL" id="CAI4037485.1"/>
    </source>
</evidence>
<feature type="compositionally biased region" description="Basic residues" evidence="1">
    <location>
        <begin position="224"/>
        <end position="243"/>
    </location>
</feature>
<organism evidence="3 4">
    <name type="scientific">Saccharomyces mikatae IFO 1815</name>
    <dbReference type="NCBI Taxonomy" id="226126"/>
    <lineage>
        <taxon>Eukaryota</taxon>
        <taxon>Fungi</taxon>
        <taxon>Dikarya</taxon>
        <taxon>Ascomycota</taxon>
        <taxon>Saccharomycotina</taxon>
        <taxon>Saccharomycetes</taxon>
        <taxon>Saccharomycetales</taxon>
        <taxon>Saccharomycetaceae</taxon>
        <taxon>Saccharomyces</taxon>
    </lineage>
</organism>
<keyword evidence="2" id="KW-0812">Transmembrane</keyword>
<keyword evidence="2" id="KW-1133">Transmembrane helix</keyword>